<keyword evidence="4 8" id="KW-0560">Oxidoreductase</keyword>
<evidence type="ECO:0000256" key="4">
    <source>
        <dbReference type="ARBA" id="ARBA00023002"/>
    </source>
</evidence>
<evidence type="ECO:0000256" key="3">
    <source>
        <dbReference type="ARBA" id="ARBA00022723"/>
    </source>
</evidence>
<reference evidence="8 9" key="1">
    <citation type="submission" date="2019-09" db="EMBL/GenBank/DDBJ databases">
        <title>Draft genome sequences of 48 bacterial type strains from the CCUG.</title>
        <authorList>
            <person name="Tunovic T."/>
            <person name="Pineiro-Iglesias B."/>
            <person name="Unosson C."/>
            <person name="Inganas E."/>
            <person name="Ohlen M."/>
            <person name="Cardew S."/>
            <person name="Jensie-Markopoulos S."/>
            <person name="Salva-Serra F."/>
            <person name="Jaen-Luchoro D."/>
            <person name="Karlsson R."/>
            <person name="Svensson-Stadler L."/>
            <person name="Chun J."/>
            <person name="Moore E."/>
        </authorList>
    </citation>
    <scope>NUCLEOTIDE SEQUENCE [LARGE SCALE GENOMIC DNA]</scope>
    <source>
        <strain evidence="8 9">CCUG 30977</strain>
    </source>
</reference>
<protein>
    <submittedName>
        <fullName evidence="8">Sulfite dehydrogenase</fullName>
        <ecNumber evidence="8">1.8.2.1</ecNumber>
    </submittedName>
</protein>
<feature type="domain" description="Moybdenum cofactor oxidoreductase dimerisation" evidence="7">
    <location>
        <begin position="357"/>
        <end position="468"/>
    </location>
</feature>
<sequence>MQEWPETPIRLRCRATTGQIRGASVSLDPQHSGRLRKAPENFIDQDGVRTVFREAKDGRRDFIRGAFAAAMASAAAPAVLAQSNPVPSEGGDPNILTLPTYSKGLGSPVATEGGYGKPSQYEANVQRRPSPGLTQTTQASVSFAPLQSLFGIVTPSGLHFERHHQGWWDMDPSKHRLMLNGSDEKMLKRPMVFTMDEIMRLPSVSRFHFIECGANTGMEWGNVAVPTAQYTHGMLSCSEFTGVPLKVLLDMAGADYKRGRYLLAEGADGSSMTRTIPMELVESGEVLVAYGQNGEMLRPQQGYPLRLVVPGVQGVSWVKYLRRIEVGDKPYATKDEAVHYIDLLPDGQHRQYSSTQECKSVVTTPSGGQVLLDKGYYQISGLAWSGRGKVKRVDVSVDGGRNWRTARLQDPVMSKCLTRFTLDWAWDGKPALVQSRAMDETGYVQPSYAQLRAVRGTRSIYHNNAIQTWLVQESGEVKNVQLS</sequence>
<dbReference type="InterPro" id="IPR000572">
    <property type="entry name" value="OxRdtase_Mopterin-bd_dom"/>
</dbReference>
<dbReference type="GO" id="GO:0008482">
    <property type="term" value="F:sulfite oxidase activity"/>
    <property type="evidence" value="ECO:0007669"/>
    <property type="project" value="TreeGrafter"/>
</dbReference>
<evidence type="ECO:0000259" key="7">
    <source>
        <dbReference type="Pfam" id="PF03404"/>
    </source>
</evidence>
<proteinExistence type="predicted"/>
<evidence type="ECO:0000256" key="2">
    <source>
        <dbReference type="ARBA" id="ARBA00022505"/>
    </source>
</evidence>
<dbReference type="PANTHER" id="PTHR19372:SF7">
    <property type="entry name" value="SULFITE OXIDASE, MITOCHONDRIAL"/>
    <property type="match status" value="1"/>
</dbReference>
<dbReference type="Pfam" id="PF03404">
    <property type="entry name" value="Mo-co_dimer"/>
    <property type="match status" value="1"/>
</dbReference>
<keyword evidence="2" id="KW-0500">Molybdenum</keyword>
<dbReference type="GO" id="GO:0043546">
    <property type="term" value="F:molybdopterin cofactor binding"/>
    <property type="evidence" value="ECO:0007669"/>
    <property type="project" value="TreeGrafter"/>
</dbReference>
<organism evidence="8 9">
    <name type="scientific">Ideonella dechloratans</name>
    <dbReference type="NCBI Taxonomy" id="36863"/>
    <lineage>
        <taxon>Bacteria</taxon>
        <taxon>Pseudomonadati</taxon>
        <taxon>Pseudomonadota</taxon>
        <taxon>Betaproteobacteria</taxon>
        <taxon>Burkholderiales</taxon>
        <taxon>Sphaerotilaceae</taxon>
        <taxon>Ideonella</taxon>
    </lineage>
</organism>
<evidence type="ECO:0000256" key="1">
    <source>
        <dbReference type="ARBA" id="ARBA00001924"/>
    </source>
</evidence>
<comment type="caution">
    <text evidence="8">The sequence shown here is derived from an EMBL/GenBank/DDBJ whole genome shotgun (WGS) entry which is preliminary data.</text>
</comment>
<dbReference type="PRINTS" id="PR00407">
    <property type="entry name" value="EUMOPTERIN"/>
</dbReference>
<evidence type="ECO:0000256" key="5">
    <source>
        <dbReference type="SAM" id="MobiDB-lite"/>
    </source>
</evidence>
<keyword evidence="3" id="KW-0479">Metal-binding</keyword>
<dbReference type="GO" id="GO:0006790">
    <property type="term" value="P:sulfur compound metabolic process"/>
    <property type="evidence" value="ECO:0007669"/>
    <property type="project" value="TreeGrafter"/>
</dbReference>
<dbReference type="InterPro" id="IPR030835">
    <property type="entry name" value="Sulfite_DH_SoxC"/>
</dbReference>
<dbReference type="InterPro" id="IPR036374">
    <property type="entry name" value="OxRdtase_Mopterin-bd_sf"/>
</dbReference>
<dbReference type="GO" id="GO:0020037">
    <property type="term" value="F:heme binding"/>
    <property type="evidence" value="ECO:0007669"/>
    <property type="project" value="TreeGrafter"/>
</dbReference>
<feature type="region of interest" description="Disordered" evidence="5">
    <location>
        <begin position="107"/>
        <end position="135"/>
    </location>
</feature>
<dbReference type="EMBL" id="VZPB01000023">
    <property type="protein sequence ID" value="KAB0581793.1"/>
    <property type="molecule type" value="Genomic_DNA"/>
</dbReference>
<dbReference type="InterPro" id="IPR014756">
    <property type="entry name" value="Ig_E-set"/>
</dbReference>
<dbReference type="InterPro" id="IPR005066">
    <property type="entry name" value="MoCF_OxRdtse_dimer"/>
</dbReference>
<dbReference type="OrthoDB" id="9795587at2"/>
<dbReference type="GO" id="GO:0030151">
    <property type="term" value="F:molybdenum ion binding"/>
    <property type="evidence" value="ECO:0007669"/>
    <property type="project" value="InterPro"/>
</dbReference>
<dbReference type="AlphaFoldDB" id="A0A643FF12"/>
<dbReference type="FunFam" id="2.60.40.650:FF:000004">
    <property type="entry name" value="Sulfite oxidase, putative"/>
    <property type="match status" value="1"/>
</dbReference>
<dbReference type="GO" id="GO:0050310">
    <property type="term" value="F:sulfite dehydrogenase activity"/>
    <property type="evidence" value="ECO:0007669"/>
    <property type="project" value="UniProtKB-EC"/>
</dbReference>
<evidence type="ECO:0000259" key="6">
    <source>
        <dbReference type="Pfam" id="PF00174"/>
    </source>
</evidence>
<gene>
    <name evidence="8" type="primary">soxC</name>
    <name evidence="8" type="ORF">F7Q92_11090</name>
</gene>
<dbReference type="Pfam" id="PF00174">
    <property type="entry name" value="Oxidored_molyb"/>
    <property type="match status" value="1"/>
</dbReference>
<dbReference type="EC" id="1.8.2.1" evidence="8"/>
<evidence type="ECO:0000313" key="9">
    <source>
        <dbReference type="Proteomes" id="UP000430120"/>
    </source>
</evidence>
<dbReference type="SUPFAM" id="SSF81296">
    <property type="entry name" value="E set domains"/>
    <property type="match status" value="1"/>
</dbReference>
<dbReference type="NCBIfam" id="TIGR04555">
    <property type="entry name" value="sulfite_DH_soxC"/>
    <property type="match status" value="1"/>
</dbReference>
<evidence type="ECO:0000313" key="8">
    <source>
        <dbReference type="EMBL" id="KAB0581793.1"/>
    </source>
</evidence>
<feature type="domain" description="Oxidoreductase molybdopterin-binding" evidence="6">
    <location>
        <begin position="169"/>
        <end position="331"/>
    </location>
</feature>
<dbReference type="PANTHER" id="PTHR19372">
    <property type="entry name" value="SULFITE REDUCTASE"/>
    <property type="match status" value="1"/>
</dbReference>
<dbReference type="Gene3D" id="2.60.40.650">
    <property type="match status" value="1"/>
</dbReference>
<keyword evidence="9" id="KW-1185">Reference proteome</keyword>
<dbReference type="SUPFAM" id="SSF56524">
    <property type="entry name" value="Oxidoreductase molybdopterin-binding domain"/>
    <property type="match status" value="1"/>
</dbReference>
<accession>A0A643FF12</accession>
<name>A0A643FF12_IDEDE</name>
<comment type="cofactor">
    <cofactor evidence="1">
        <name>Mo-molybdopterin</name>
        <dbReference type="ChEBI" id="CHEBI:71302"/>
    </cofactor>
</comment>
<dbReference type="InterPro" id="IPR008335">
    <property type="entry name" value="Mopterin_OxRdtase_euk"/>
</dbReference>
<dbReference type="Proteomes" id="UP000430120">
    <property type="component" value="Unassembled WGS sequence"/>
</dbReference>
<dbReference type="Gene3D" id="3.90.420.10">
    <property type="entry name" value="Oxidoreductase, molybdopterin-binding domain"/>
    <property type="match status" value="1"/>
</dbReference>